<gene>
    <name evidence="2" type="ORF">FM110_00520</name>
</gene>
<dbReference type="RefSeq" id="WP_200810129.1">
    <property type="nucleotide sequence ID" value="NZ_FWFG01000007.1"/>
</dbReference>
<proteinExistence type="predicted"/>
<feature type="region of interest" description="Disordered" evidence="1">
    <location>
        <begin position="1"/>
        <end position="77"/>
    </location>
</feature>
<sequence length="248" mass="26728">MRPVDWTATGAAPAASDEAASGGADAADARQDQRSAEGPGDRLPRLRRRTLELPRPLPAPPAAALHTLGPDDERDAPRPLRIDEAAIRLVGIGIDDLARDDLVEAVADPEDAWTSDNGISDHFLRGRLVVQVRRADNLVIGAFARGYALAVRPEGARTLDDLAERAAGAAGRSVRRGPGTRVPTTRRELLDRLEREGFVVTPGSGHGRVTHPEHPGLFVPMASTPSDVRFTRYAVSQIRRVFGVDLRD</sequence>
<accession>A0A1X6WSZ3</accession>
<feature type="compositionally biased region" description="Basic and acidic residues" evidence="1">
    <location>
        <begin position="27"/>
        <end position="52"/>
    </location>
</feature>
<organism evidence="2 3">
    <name type="scientific">Brachybacterium nesterenkovii</name>
    <dbReference type="NCBI Taxonomy" id="47847"/>
    <lineage>
        <taxon>Bacteria</taxon>
        <taxon>Bacillati</taxon>
        <taxon>Actinomycetota</taxon>
        <taxon>Actinomycetes</taxon>
        <taxon>Micrococcales</taxon>
        <taxon>Dermabacteraceae</taxon>
        <taxon>Brachybacterium</taxon>
    </lineage>
</organism>
<evidence type="ECO:0000256" key="1">
    <source>
        <dbReference type="SAM" id="MobiDB-lite"/>
    </source>
</evidence>
<evidence type="ECO:0000313" key="2">
    <source>
        <dbReference type="EMBL" id="SLM87895.1"/>
    </source>
</evidence>
<dbReference type="Proteomes" id="UP000195981">
    <property type="component" value="Unassembled WGS sequence"/>
</dbReference>
<name>A0A1X6WSZ3_9MICO</name>
<feature type="compositionally biased region" description="Low complexity" evidence="1">
    <location>
        <begin position="7"/>
        <end position="26"/>
    </location>
</feature>
<reference evidence="2 3" key="1">
    <citation type="submission" date="2017-02" db="EMBL/GenBank/DDBJ databases">
        <authorList>
            <person name="Peterson S.W."/>
        </authorList>
    </citation>
    <scope>NUCLEOTIDE SEQUENCE [LARGE SCALE GENOMIC DNA]</scope>
    <source>
        <strain evidence="2 3">CIP104813</strain>
    </source>
</reference>
<evidence type="ECO:0000313" key="3">
    <source>
        <dbReference type="Proteomes" id="UP000195981"/>
    </source>
</evidence>
<dbReference type="EMBL" id="FWFG01000007">
    <property type="protein sequence ID" value="SLM87895.1"/>
    <property type="molecule type" value="Genomic_DNA"/>
</dbReference>
<dbReference type="AlphaFoldDB" id="A0A1X6WSZ3"/>
<keyword evidence="3" id="KW-1185">Reference proteome</keyword>
<protein>
    <submittedName>
        <fullName evidence="2">Uncharacterized protein</fullName>
    </submittedName>
</protein>